<dbReference type="InterPro" id="IPR046826">
    <property type="entry name" value="PDH_N"/>
</dbReference>
<evidence type="ECO:0000313" key="4">
    <source>
        <dbReference type="EMBL" id="GGJ10759.1"/>
    </source>
</evidence>
<dbReference type="RefSeq" id="WP_188787348.1">
    <property type="nucleotide sequence ID" value="NZ_BMOC01000013.1"/>
</dbReference>
<accession>A0A830EJC5</accession>
<dbReference type="Gene3D" id="3.40.50.720">
    <property type="entry name" value="NAD(P)-binding Rossmann-like Domain"/>
    <property type="match status" value="1"/>
</dbReference>
<dbReference type="InterPro" id="IPR050812">
    <property type="entry name" value="Preph/Arog_dehydrog"/>
</dbReference>
<evidence type="ECO:0000256" key="1">
    <source>
        <dbReference type="ARBA" id="ARBA00023002"/>
    </source>
</evidence>
<dbReference type="PANTHER" id="PTHR21363">
    <property type="entry name" value="PREPHENATE DEHYDROGENASE"/>
    <property type="match status" value="1"/>
</dbReference>
<dbReference type="AlphaFoldDB" id="A0A830EJC5"/>
<dbReference type="SUPFAM" id="SSF48179">
    <property type="entry name" value="6-phosphogluconate dehydrogenase C-terminal domain-like"/>
    <property type="match status" value="1"/>
</dbReference>
<dbReference type="OrthoDB" id="24743at2157"/>
<dbReference type="EMBL" id="BMOC01000013">
    <property type="protein sequence ID" value="GGJ10759.1"/>
    <property type="molecule type" value="Genomic_DNA"/>
</dbReference>
<reference evidence="4" key="2">
    <citation type="submission" date="2020-09" db="EMBL/GenBank/DDBJ databases">
        <authorList>
            <person name="Sun Q."/>
            <person name="Ohkuma M."/>
        </authorList>
    </citation>
    <scope>NUCLEOTIDE SEQUENCE</scope>
    <source>
        <strain evidence="4">JCM 14359</strain>
    </source>
</reference>
<dbReference type="GO" id="GO:0008977">
    <property type="term" value="F:prephenate dehydrogenase (NAD+) activity"/>
    <property type="evidence" value="ECO:0007669"/>
    <property type="project" value="InterPro"/>
</dbReference>
<dbReference type="PROSITE" id="PS51176">
    <property type="entry name" value="PDH_ADH"/>
    <property type="match status" value="1"/>
</dbReference>
<organism evidence="4 5">
    <name type="scientific">Halobellus salinus</name>
    <dbReference type="NCBI Taxonomy" id="931585"/>
    <lineage>
        <taxon>Archaea</taxon>
        <taxon>Methanobacteriati</taxon>
        <taxon>Methanobacteriota</taxon>
        <taxon>Stenosarchaea group</taxon>
        <taxon>Halobacteria</taxon>
        <taxon>Halobacteriales</taxon>
        <taxon>Haloferacaceae</taxon>
        <taxon>Halobellus</taxon>
    </lineage>
</organism>
<name>A0A830EJC5_9EURY</name>
<dbReference type="InterPro" id="IPR008927">
    <property type="entry name" value="6-PGluconate_DH-like_C_sf"/>
</dbReference>
<proteinExistence type="predicted"/>
<gene>
    <name evidence="4" type="ORF">GCM10008995_20780</name>
</gene>
<keyword evidence="1" id="KW-0560">Oxidoreductase</keyword>
<dbReference type="InterPro" id="IPR036291">
    <property type="entry name" value="NAD(P)-bd_dom_sf"/>
</dbReference>
<evidence type="ECO:0000256" key="2">
    <source>
        <dbReference type="SAM" id="MobiDB-lite"/>
    </source>
</evidence>
<dbReference type="GO" id="GO:0070403">
    <property type="term" value="F:NAD+ binding"/>
    <property type="evidence" value="ECO:0007669"/>
    <property type="project" value="InterPro"/>
</dbReference>
<comment type="caution">
    <text evidence="4">The sequence shown here is derived from an EMBL/GenBank/DDBJ whole genome shotgun (WGS) entry which is preliminary data.</text>
</comment>
<dbReference type="InterPro" id="IPR003099">
    <property type="entry name" value="Prephen_DH"/>
</dbReference>
<dbReference type="GO" id="GO:0006571">
    <property type="term" value="P:tyrosine biosynthetic process"/>
    <property type="evidence" value="ECO:0007669"/>
    <property type="project" value="InterPro"/>
</dbReference>
<feature type="compositionally biased region" description="Gly residues" evidence="2">
    <location>
        <begin position="262"/>
        <end position="281"/>
    </location>
</feature>
<evidence type="ECO:0000259" key="3">
    <source>
        <dbReference type="PROSITE" id="PS51176"/>
    </source>
</evidence>
<protein>
    <submittedName>
        <fullName evidence="4">Prephenate dehydrogenase</fullName>
    </submittedName>
</protein>
<dbReference type="SUPFAM" id="SSF51735">
    <property type="entry name" value="NAD(P)-binding Rossmann-fold domains"/>
    <property type="match status" value="1"/>
</dbReference>
<feature type="domain" description="Prephenate/arogenate dehydrogenase" evidence="3">
    <location>
        <begin position="1"/>
        <end position="272"/>
    </location>
</feature>
<feature type="region of interest" description="Disordered" evidence="2">
    <location>
        <begin position="246"/>
        <end position="281"/>
    </location>
</feature>
<dbReference type="Pfam" id="PF02153">
    <property type="entry name" value="PDH_N"/>
    <property type="match status" value="1"/>
</dbReference>
<dbReference type="PANTHER" id="PTHR21363:SF0">
    <property type="entry name" value="PREPHENATE DEHYDROGENASE [NADP(+)]"/>
    <property type="match status" value="1"/>
</dbReference>
<evidence type="ECO:0000313" key="5">
    <source>
        <dbReference type="Proteomes" id="UP000653099"/>
    </source>
</evidence>
<sequence>MEVLVVGSGAMGRWAGRTLVSARAPPTDIAFADRDLAAASAAADAVGGRVVGLDTAENFDVVCLAVPMGVVREAVAAHADRASRAMVDVTGVMADPVAAMRDHLPDRERVSLHPLFAPENAPGNVAVVRDAPGPVTEEVLDAVAAGGNHTFETTPEEHDTAMETVQAGAHTAILAYALSAAGVREEFATPVSRDLSELVETVTGGTPRVYREIQGSFEGADAVADAAHRVADADGDAFEQLYEEAGNHARRNRGGNADDGTDGTGGAGNVDGTGGTGEPGA</sequence>
<dbReference type="Proteomes" id="UP000653099">
    <property type="component" value="Unassembled WGS sequence"/>
</dbReference>
<reference evidence="4" key="1">
    <citation type="journal article" date="2014" name="Int. J. Syst. Evol. Microbiol.">
        <title>Complete genome sequence of Corynebacterium casei LMG S-19264T (=DSM 44701T), isolated from a smear-ripened cheese.</title>
        <authorList>
            <consortium name="US DOE Joint Genome Institute (JGI-PGF)"/>
            <person name="Walter F."/>
            <person name="Albersmeier A."/>
            <person name="Kalinowski J."/>
            <person name="Ruckert C."/>
        </authorList>
    </citation>
    <scope>NUCLEOTIDE SEQUENCE</scope>
    <source>
        <strain evidence="4">JCM 14359</strain>
    </source>
</reference>
<keyword evidence="5" id="KW-1185">Reference proteome</keyword>
<dbReference type="GO" id="GO:0004665">
    <property type="term" value="F:prephenate dehydrogenase (NADP+) activity"/>
    <property type="evidence" value="ECO:0007669"/>
    <property type="project" value="InterPro"/>
</dbReference>